<reference evidence="9" key="1">
    <citation type="journal article" date="2019" name="Int. J. Syst. Evol. Microbiol.">
        <title>The Global Catalogue of Microorganisms (GCM) 10K type strain sequencing project: providing services to taxonomists for standard genome sequencing and annotation.</title>
        <authorList>
            <consortium name="The Broad Institute Genomics Platform"/>
            <consortium name="The Broad Institute Genome Sequencing Center for Infectious Disease"/>
            <person name="Wu L."/>
            <person name="Ma J."/>
        </authorList>
    </citation>
    <scope>NUCLEOTIDE SEQUENCE [LARGE SCALE GENOMIC DNA]</scope>
    <source>
        <strain evidence="9">CCM 7043</strain>
    </source>
</reference>
<sequence>MSDAMPDPYLAAGARTSPEMRREAIRRRVAESGFVRVDVLAGEFGVSIMTVHRDLDELEERGFLRKVRGGATSAPTATFHGDLPHRMQAEQAEKQALAAAALADEVFAGQVVALDDSTTALALARLLPEKAPLTVVTHFLPVVRALAGRAGIEIIGLGGRYDPAYDSFLGQATAEAAADLRTDLLVMSTTAVTDGVCYIQSQDTVITRRALIASAARTVALVDHTKFTKRALHRLVELSTLDRVLVDSATSPAVVSGLRARGARIDIVGLP</sequence>
<keyword evidence="4 8" id="KW-0238">DNA-binding</keyword>
<evidence type="ECO:0000256" key="6">
    <source>
        <dbReference type="ARBA" id="ARBA00024937"/>
    </source>
</evidence>
<dbReference type="SMART" id="SM00420">
    <property type="entry name" value="HTH_DEOR"/>
    <property type="match status" value="1"/>
</dbReference>
<dbReference type="EMBL" id="JBHUCO010000013">
    <property type="protein sequence ID" value="MFD1518521.1"/>
    <property type="molecule type" value="Genomic_DNA"/>
</dbReference>
<evidence type="ECO:0000256" key="3">
    <source>
        <dbReference type="ARBA" id="ARBA00023015"/>
    </source>
</evidence>
<evidence type="ECO:0000256" key="1">
    <source>
        <dbReference type="ARBA" id="ARBA00021390"/>
    </source>
</evidence>
<dbReference type="PRINTS" id="PR00037">
    <property type="entry name" value="HTHLACR"/>
</dbReference>
<dbReference type="InterPro" id="IPR036390">
    <property type="entry name" value="WH_DNA-bd_sf"/>
</dbReference>
<protein>
    <recommendedName>
        <fullName evidence="1">Lactose phosphotransferase system repressor</fullName>
    </recommendedName>
</protein>
<dbReference type="InterPro" id="IPR037171">
    <property type="entry name" value="NagB/RpiA_transferase-like"/>
</dbReference>
<dbReference type="SMART" id="SM01134">
    <property type="entry name" value="DeoRC"/>
    <property type="match status" value="1"/>
</dbReference>
<dbReference type="RefSeq" id="WP_344729654.1">
    <property type="nucleotide sequence ID" value="NZ_BAAAUS010000063.1"/>
</dbReference>
<keyword evidence="5" id="KW-0804">Transcription</keyword>
<dbReference type="InterPro" id="IPR018356">
    <property type="entry name" value="Tscrpt_reg_HTH_DeoR_CS"/>
</dbReference>
<dbReference type="InterPro" id="IPR001034">
    <property type="entry name" value="DeoR_HTH"/>
</dbReference>
<evidence type="ECO:0000256" key="2">
    <source>
        <dbReference type="ARBA" id="ARBA00022491"/>
    </source>
</evidence>
<comment type="function">
    <text evidence="6">Repressor of the lactose catabolism operon. Galactose-6-phosphate is the inducer.</text>
</comment>
<feature type="domain" description="HTH deoR-type" evidence="7">
    <location>
        <begin position="18"/>
        <end position="73"/>
    </location>
</feature>
<dbReference type="Proteomes" id="UP001597114">
    <property type="component" value="Unassembled WGS sequence"/>
</dbReference>
<dbReference type="PROSITE" id="PS00894">
    <property type="entry name" value="HTH_DEOR_1"/>
    <property type="match status" value="1"/>
</dbReference>
<dbReference type="PROSITE" id="PS51000">
    <property type="entry name" value="HTH_DEOR_2"/>
    <property type="match status" value="1"/>
</dbReference>
<accession>A0ABW4ES82</accession>
<dbReference type="PANTHER" id="PTHR30363:SF4">
    <property type="entry name" value="GLYCEROL-3-PHOSPHATE REGULON REPRESSOR"/>
    <property type="match status" value="1"/>
</dbReference>
<dbReference type="Pfam" id="PF00455">
    <property type="entry name" value="DeoRC"/>
    <property type="match status" value="1"/>
</dbReference>
<evidence type="ECO:0000259" key="7">
    <source>
        <dbReference type="PROSITE" id="PS51000"/>
    </source>
</evidence>
<name>A0ABW4ES82_9PSEU</name>
<organism evidence="8 9">
    <name type="scientific">Pseudonocardia yunnanensis</name>
    <dbReference type="NCBI Taxonomy" id="58107"/>
    <lineage>
        <taxon>Bacteria</taxon>
        <taxon>Bacillati</taxon>
        <taxon>Actinomycetota</taxon>
        <taxon>Actinomycetes</taxon>
        <taxon>Pseudonocardiales</taxon>
        <taxon>Pseudonocardiaceae</taxon>
        <taxon>Pseudonocardia</taxon>
    </lineage>
</organism>
<evidence type="ECO:0000256" key="5">
    <source>
        <dbReference type="ARBA" id="ARBA00023163"/>
    </source>
</evidence>
<dbReference type="InterPro" id="IPR050313">
    <property type="entry name" value="Carb_Metab_HTH_regulators"/>
</dbReference>
<dbReference type="Pfam" id="PF08220">
    <property type="entry name" value="HTH_DeoR"/>
    <property type="match status" value="1"/>
</dbReference>
<comment type="caution">
    <text evidence="8">The sequence shown here is derived from an EMBL/GenBank/DDBJ whole genome shotgun (WGS) entry which is preliminary data.</text>
</comment>
<proteinExistence type="predicted"/>
<gene>
    <name evidence="8" type="ORF">ACFSJD_13560</name>
</gene>
<keyword evidence="2" id="KW-0678">Repressor</keyword>
<keyword evidence="9" id="KW-1185">Reference proteome</keyword>
<evidence type="ECO:0000256" key="4">
    <source>
        <dbReference type="ARBA" id="ARBA00023125"/>
    </source>
</evidence>
<dbReference type="PANTHER" id="PTHR30363">
    <property type="entry name" value="HTH-TYPE TRANSCRIPTIONAL REGULATOR SRLR-RELATED"/>
    <property type="match status" value="1"/>
</dbReference>
<dbReference type="SUPFAM" id="SSF100950">
    <property type="entry name" value="NagB/RpiA/CoA transferase-like"/>
    <property type="match status" value="1"/>
</dbReference>
<dbReference type="GO" id="GO:0003677">
    <property type="term" value="F:DNA binding"/>
    <property type="evidence" value="ECO:0007669"/>
    <property type="project" value="UniProtKB-KW"/>
</dbReference>
<dbReference type="SUPFAM" id="SSF46785">
    <property type="entry name" value="Winged helix' DNA-binding domain"/>
    <property type="match status" value="1"/>
</dbReference>
<dbReference type="InterPro" id="IPR014036">
    <property type="entry name" value="DeoR-like_C"/>
</dbReference>
<evidence type="ECO:0000313" key="9">
    <source>
        <dbReference type="Proteomes" id="UP001597114"/>
    </source>
</evidence>
<keyword evidence="3" id="KW-0805">Transcription regulation</keyword>
<evidence type="ECO:0000313" key="8">
    <source>
        <dbReference type="EMBL" id="MFD1518521.1"/>
    </source>
</evidence>